<keyword evidence="1" id="KW-0812">Transmembrane</keyword>
<dbReference type="Proteomes" id="UP001152467">
    <property type="component" value="Unassembled WGS sequence"/>
</dbReference>
<evidence type="ECO:0000256" key="1">
    <source>
        <dbReference type="SAM" id="Phobius"/>
    </source>
</evidence>
<keyword evidence="3" id="KW-1185">Reference proteome</keyword>
<dbReference type="EMBL" id="CAMAPC010000001">
    <property type="protein sequence ID" value="CAH9049384.1"/>
    <property type="molecule type" value="Genomic_DNA"/>
</dbReference>
<accession>A0A9W4QQK1</accession>
<keyword evidence="1" id="KW-0472">Membrane</keyword>
<dbReference type="PROSITE" id="PS51257">
    <property type="entry name" value="PROKAR_LIPOPROTEIN"/>
    <property type="match status" value="1"/>
</dbReference>
<sequence length="114" mass="12479">MHKKSNIFGTIASFTTIVVVLLFAASSCTNPSTPAGHEGYIYEQPRFIGSGGYQGSLVGPSNYGFSLLRNQVVNIDMRPNTYTERFSILANDDLNISFDFHAVLAIKQVLSNKS</sequence>
<proteinExistence type="predicted"/>
<feature type="transmembrane region" description="Helical" evidence="1">
    <location>
        <begin position="7"/>
        <end position="25"/>
    </location>
</feature>
<evidence type="ECO:0000313" key="2">
    <source>
        <dbReference type="EMBL" id="CAH9049384.1"/>
    </source>
</evidence>
<gene>
    <name evidence="2" type="ORF">PSECIP111854_00017</name>
</gene>
<keyword evidence="1" id="KW-1133">Transmembrane helix</keyword>
<organism evidence="2 3">
    <name type="scientific">Pseudoalteromonas holothuriae</name>
    <dbReference type="NCBI Taxonomy" id="2963714"/>
    <lineage>
        <taxon>Bacteria</taxon>
        <taxon>Pseudomonadati</taxon>
        <taxon>Pseudomonadota</taxon>
        <taxon>Gammaproteobacteria</taxon>
        <taxon>Alteromonadales</taxon>
        <taxon>Pseudoalteromonadaceae</taxon>
        <taxon>Pseudoalteromonas</taxon>
    </lineage>
</organism>
<dbReference type="AlphaFoldDB" id="A0A9W4QQK1"/>
<reference evidence="2" key="1">
    <citation type="submission" date="2022-07" db="EMBL/GenBank/DDBJ databases">
        <authorList>
            <person name="Criscuolo A."/>
        </authorList>
    </citation>
    <scope>NUCLEOTIDE SEQUENCE</scope>
    <source>
        <strain evidence="2">CIP111854</strain>
    </source>
</reference>
<name>A0A9W4QQK1_9GAMM</name>
<evidence type="ECO:0000313" key="3">
    <source>
        <dbReference type="Proteomes" id="UP001152467"/>
    </source>
</evidence>
<protein>
    <submittedName>
        <fullName evidence="2">Uncharacterized protein</fullName>
    </submittedName>
</protein>
<comment type="caution">
    <text evidence="2">The sequence shown here is derived from an EMBL/GenBank/DDBJ whole genome shotgun (WGS) entry which is preliminary data.</text>
</comment>